<feature type="domain" description="Methyltransferase FkbM" evidence="1">
    <location>
        <begin position="81"/>
        <end position="220"/>
    </location>
</feature>
<dbReference type="RefSeq" id="WP_264744163.1">
    <property type="nucleotide sequence ID" value="NZ_JAPDHV010000006.1"/>
</dbReference>
<name>A0ABT3HR31_9FLAO</name>
<dbReference type="NCBIfam" id="TIGR01444">
    <property type="entry name" value="fkbM_fam"/>
    <property type="match status" value="1"/>
</dbReference>
<sequence length="242" mass="28277">MKTLVAFIVNSKRYSSKFKENKLDLNNNETFIYNFKQNKSKFDLYLRTFKGDIDIFYEIFWKKTYDKHLSLLGQEPKVIIDLGAHIGMTSIYFALKYPNAKIISVEASLENFLMLKQNTSSFKNIECINAAAYFEDGTVYFGNDKLSYNQSISEKGRETKAVSVETLMKNYNFAKIDLLKIDIEGGEIELLSKNNSWLTNVDNIIIEIHRPYTRENLHNDLKPFDFKVKFEENFVLFANKLE</sequence>
<evidence type="ECO:0000313" key="3">
    <source>
        <dbReference type="Proteomes" id="UP001163719"/>
    </source>
</evidence>
<keyword evidence="2" id="KW-0808">Transferase</keyword>
<dbReference type="GO" id="GO:0008168">
    <property type="term" value="F:methyltransferase activity"/>
    <property type="evidence" value="ECO:0007669"/>
    <property type="project" value="UniProtKB-KW"/>
</dbReference>
<evidence type="ECO:0000313" key="2">
    <source>
        <dbReference type="EMBL" id="MCW3162242.1"/>
    </source>
</evidence>
<dbReference type="PANTHER" id="PTHR34203:SF15">
    <property type="entry name" value="SLL1173 PROTEIN"/>
    <property type="match status" value="1"/>
</dbReference>
<reference evidence="2" key="1">
    <citation type="submission" date="2022-10" db="EMBL/GenBank/DDBJ databases">
        <title>Chryseobacterium babae sp. nov. isolated from the gut of the beetle Oryctes rhinoceros, and Chryseobacterium kimseyorum sp. nov., isolated from a stick insect rearing cage.</title>
        <authorList>
            <person name="Shelomi M."/>
            <person name="Han C.-J."/>
            <person name="Chen W.-M."/>
            <person name="Chen H.-K."/>
            <person name="Liaw S.-J."/>
            <person name="Muhle E."/>
            <person name="Clermont D."/>
        </authorList>
    </citation>
    <scope>NUCLEOTIDE SEQUENCE</scope>
    <source>
        <strain evidence="2">WLa1L2M3</strain>
    </source>
</reference>
<protein>
    <submittedName>
        <fullName evidence="2">FkbM family methyltransferase</fullName>
    </submittedName>
</protein>
<dbReference type="Proteomes" id="UP001163719">
    <property type="component" value="Unassembled WGS sequence"/>
</dbReference>
<keyword evidence="3" id="KW-1185">Reference proteome</keyword>
<gene>
    <name evidence="2" type="ORF">OH806_13295</name>
</gene>
<dbReference type="PANTHER" id="PTHR34203">
    <property type="entry name" value="METHYLTRANSFERASE, FKBM FAMILY PROTEIN"/>
    <property type="match status" value="1"/>
</dbReference>
<accession>A0ABT3HR31</accession>
<dbReference type="SUPFAM" id="SSF53335">
    <property type="entry name" value="S-adenosyl-L-methionine-dependent methyltransferases"/>
    <property type="match status" value="1"/>
</dbReference>
<dbReference type="EMBL" id="JAPDHV010000006">
    <property type="protein sequence ID" value="MCW3162242.1"/>
    <property type="molecule type" value="Genomic_DNA"/>
</dbReference>
<dbReference type="InterPro" id="IPR052514">
    <property type="entry name" value="SAM-dependent_MTase"/>
</dbReference>
<dbReference type="InterPro" id="IPR029063">
    <property type="entry name" value="SAM-dependent_MTases_sf"/>
</dbReference>
<dbReference type="Pfam" id="PF05050">
    <property type="entry name" value="Methyltransf_21"/>
    <property type="match status" value="1"/>
</dbReference>
<organism evidence="2 3">
    <name type="scientific">Chryseobacterium oryctis</name>
    <dbReference type="NCBI Taxonomy" id="2952618"/>
    <lineage>
        <taxon>Bacteria</taxon>
        <taxon>Pseudomonadati</taxon>
        <taxon>Bacteroidota</taxon>
        <taxon>Flavobacteriia</taxon>
        <taxon>Flavobacteriales</taxon>
        <taxon>Weeksellaceae</taxon>
        <taxon>Chryseobacterium group</taxon>
        <taxon>Chryseobacterium</taxon>
    </lineage>
</organism>
<dbReference type="Gene3D" id="3.40.50.150">
    <property type="entry name" value="Vaccinia Virus protein VP39"/>
    <property type="match status" value="1"/>
</dbReference>
<proteinExistence type="predicted"/>
<dbReference type="InterPro" id="IPR006342">
    <property type="entry name" value="FkbM_mtfrase"/>
</dbReference>
<keyword evidence="2" id="KW-0489">Methyltransferase</keyword>
<comment type="caution">
    <text evidence="2">The sequence shown here is derived from an EMBL/GenBank/DDBJ whole genome shotgun (WGS) entry which is preliminary data.</text>
</comment>
<evidence type="ECO:0000259" key="1">
    <source>
        <dbReference type="Pfam" id="PF05050"/>
    </source>
</evidence>
<dbReference type="GO" id="GO:0032259">
    <property type="term" value="P:methylation"/>
    <property type="evidence" value="ECO:0007669"/>
    <property type="project" value="UniProtKB-KW"/>
</dbReference>